<keyword evidence="1" id="KW-0472">Membrane</keyword>
<feature type="transmembrane region" description="Helical" evidence="1">
    <location>
        <begin position="140"/>
        <end position="157"/>
    </location>
</feature>
<evidence type="ECO:0000313" key="3">
    <source>
        <dbReference type="Proteomes" id="UP001315967"/>
    </source>
</evidence>
<dbReference type="EMBL" id="CP102453">
    <property type="protein sequence ID" value="UUX33638.1"/>
    <property type="molecule type" value="Genomic_DNA"/>
</dbReference>
<accession>A0ABY5P4H4</accession>
<dbReference type="Pfam" id="PF02447">
    <property type="entry name" value="GntP_permease"/>
    <property type="match status" value="1"/>
</dbReference>
<sequence length="442" mass="46134">MVSLIGIFLGLALLMILAFRGYAIVWIAPVAAAVVALMSGMNPIELYMGPYMEGLAGFVKTWFPAFMLSAIFGNLMDVTGSAKSIATWLTNLFGAKAAIAAVALACGLLTYGGVSLFVVVFAIYPLALAVYEEANITRKLIPGAIAIGAFTFTMTAMPGTPQIQNLIPMQYFGTDAMAAPIMGIVASIILYFGGVFYMEWRKRSYEKKGEFFTQPDAAHAGAAIDASELPNPYVSLIPLVTVVVVLNIVPIIFGLDTASPYNIIYALLAGNAVVMLLNLSKREAFIPAVNKGARGAIGAIMNTAGAVGFGSVARSVPGFEVLTDLIMNVPGSPLISLSIAVNILAGATGSASGGMGIALEALGARYMELAQQTGISPEAFHRVASLSSGGLDTLPHNGAVLTLLENTGMSHKDSYLDIMVTSLILPIVATIVAIGLASMGIY</sequence>
<feature type="transmembrane region" description="Helical" evidence="1">
    <location>
        <begin position="418"/>
        <end position="441"/>
    </location>
</feature>
<dbReference type="RefSeq" id="WP_313793142.1">
    <property type="nucleotide sequence ID" value="NZ_CP102453.1"/>
</dbReference>
<proteinExistence type="predicted"/>
<name>A0ABY5P4H4_9LACT</name>
<dbReference type="PANTHER" id="PTHR30354">
    <property type="entry name" value="GNT FAMILY GLUCONATE TRANSPORTER"/>
    <property type="match status" value="1"/>
</dbReference>
<feature type="transmembrane region" description="Helical" evidence="1">
    <location>
        <begin position="233"/>
        <end position="255"/>
    </location>
</feature>
<feature type="transmembrane region" description="Helical" evidence="1">
    <location>
        <begin position="292"/>
        <end position="313"/>
    </location>
</feature>
<keyword evidence="3" id="KW-1185">Reference proteome</keyword>
<reference evidence="2 3" key="1">
    <citation type="submission" date="2022-08" db="EMBL/GenBank/DDBJ databases">
        <title>Aerococcaceae sp. nov isolated from spoiled eye mask.</title>
        <authorList>
            <person name="Zhou G."/>
            <person name="Xie X.-B."/>
            <person name="Shi Q.-S."/>
            <person name="Wang Y.-S."/>
            <person name="Wen X."/>
            <person name="Peng H."/>
            <person name="Yang X.-J."/>
            <person name="Tao H.-B."/>
            <person name="Huang X.-M."/>
        </authorList>
    </citation>
    <scope>NUCLEOTIDE SEQUENCE [LARGE SCALE GENOMIC DNA]</scope>
    <source>
        <strain evidence="3">DM20194951</strain>
    </source>
</reference>
<organism evidence="2 3">
    <name type="scientific">Fundicoccus culcitae</name>
    <dbReference type="NCBI Taxonomy" id="2969821"/>
    <lineage>
        <taxon>Bacteria</taxon>
        <taxon>Bacillati</taxon>
        <taxon>Bacillota</taxon>
        <taxon>Bacilli</taxon>
        <taxon>Lactobacillales</taxon>
        <taxon>Aerococcaceae</taxon>
        <taxon>Fundicoccus</taxon>
    </lineage>
</organism>
<feature type="transmembrane region" description="Helical" evidence="1">
    <location>
        <begin position="177"/>
        <end position="198"/>
    </location>
</feature>
<feature type="transmembrane region" description="Helical" evidence="1">
    <location>
        <begin position="261"/>
        <end position="280"/>
    </location>
</feature>
<feature type="transmembrane region" description="Helical" evidence="1">
    <location>
        <begin position="111"/>
        <end position="131"/>
    </location>
</feature>
<feature type="transmembrane region" description="Helical" evidence="1">
    <location>
        <begin position="333"/>
        <end position="359"/>
    </location>
</feature>
<evidence type="ECO:0000256" key="1">
    <source>
        <dbReference type="SAM" id="Phobius"/>
    </source>
</evidence>
<dbReference type="Proteomes" id="UP001315967">
    <property type="component" value="Chromosome"/>
</dbReference>
<keyword evidence="1" id="KW-1133">Transmembrane helix</keyword>
<gene>
    <name evidence="2" type="ORF">NRE15_12130</name>
</gene>
<evidence type="ECO:0000313" key="2">
    <source>
        <dbReference type="EMBL" id="UUX33638.1"/>
    </source>
</evidence>
<dbReference type="InterPro" id="IPR003474">
    <property type="entry name" value="Glcn_transporter"/>
</dbReference>
<feature type="transmembrane region" description="Helical" evidence="1">
    <location>
        <begin position="88"/>
        <end position="105"/>
    </location>
</feature>
<protein>
    <submittedName>
        <fullName evidence="2">GntP family permease</fullName>
    </submittedName>
</protein>
<feature type="transmembrane region" description="Helical" evidence="1">
    <location>
        <begin position="56"/>
        <end position="76"/>
    </location>
</feature>
<dbReference type="PANTHER" id="PTHR30354:SF7">
    <property type="entry name" value="BLL7963 PROTEIN"/>
    <property type="match status" value="1"/>
</dbReference>
<keyword evidence="1" id="KW-0812">Transmembrane</keyword>